<dbReference type="EMBL" id="CP009962">
    <property type="protein sequence ID" value="AIY41798.1"/>
    <property type="molecule type" value="Genomic_DNA"/>
</dbReference>
<dbReference type="RefSeq" id="WP_038489393.1">
    <property type="nucleotide sequence ID" value="NZ_CP009962.1"/>
</dbReference>
<feature type="transmembrane region" description="Helical" evidence="1">
    <location>
        <begin position="101"/>
        <end position="119"/>
    </location>
</feature>
<feature type="transmembrane region" description="Helical" evidence="1">
    <location>
        <begin position="233"/>
        <end position="255"/>
    </location>
</feature>
<keyword evidence="1" id="KW-1133">Transmembrane helix</keyword>
<evidence type="ECO:0000256" key="1">
    <source>
        <dbReference type="SAM" id="Phobius"/>
    </source>
</evidence>
<protein>
    <submittedName>
        <fullName evidence="2">L-lactate permease</fullName>
    </submittedName>
</protein>
<keyword evidence="1" id="KW-0812">Transmembrane</keyword>
<name>A0A0A1FAP9_9BURK</name>
<sequence>MKKLYSTRINPEMRVICAIFLLLLSGLIYFYQRVFLPDYFFIDEKTITDLIRYTDLDISLQDSFTSTAMVYAVIGPEWSQILLLLATGAVIVYVCKRSYRLIDLLFAFLLMLSFALFNLKLSKEVIVIVLNLVACSVCAMQLSNRKKMMIIVSLYLLYAWKFRVYYAVIAVLMLALHVVAGSRGKLRVCLIVGMLLLCCAIPGDFWDQLQQARDVANANREGLSDSKTMFTNFLAPSGVLTVLPNALFAAMRFYFAPLFSVRAQEIILSSTLWLLTLVMFKRGNRSHPLFLLVAANFVIQTFFEPDLGSFFRHLSAYAFCVFGIRYLAPDDENPSPEPIAPGQAAFTRRFE</sequence>
<dbReference type="STRING" id="279058.LT85_2640"/>
<feature type="transmembrane region" description="Helical" evidence="1">
    <location>
        <begin position="164"/>
        <end position="180"/>
    </location>
</feature>
<dbReference type="HOGENOM" id="CLU_062234_0_0_4"/>
<feature type="transmembrane region" description="Helical" evidence="1">
    <location>
        <begin position="12"/>
        <end position="31"/>
    </location>
</feature>
<evidence type="ECO:0000313" key="3">
    <source>
        <dbReference type="Proteomes" id="UP000030302"/>
    </source>
</evidence>
<feature type="transmembrane region" description="Helical" evidence="1">
    <location>
        <begin position="125"/>
        <end position="143"/>
    </location>
</feature>
<dbReference type="KEGG" id="care:LT85_2640"/>
<gene>
    <name evidence="2" type="ORF">LT85_2640</name>
</gene>
<dbReference type="AlphaFoldDB" id="A0A0A1FAP9"/>
<evidence type="ECO:0000313" key="2">
    <source>
        <dbReference type="EMBL" id="AIY41798.1"/>
    </source>
</evidence>
<dbReference type="OrthoDB" id="9812433at2"/>
<keyword evidence="1" id="KW-0472">Membrane</keyword>
<accession>A0A0A1FAP9</accession>
<keyword evidence="3" id="KW-1185">Reference proteome</keyword>
<proteinExistence type="predicted"/>
<organism evidence="2 3">
    <name type="scientific">Collimonas arenae</name>
    <dbReference type="NCBI Taxonomy" id="279058"/>
    <lineage>
        <taxon>Bacteria</taxon>
        <taxon>Pseudomonadati</taxon>
        <taxon>Pseudomonadota</taxon>
        <taxon>Betaproteobacteria</taxon>
        <taxon>Burkholderiales</taxon>
        <taxon>Oxalobacteraceae</taxon>
        <taxon>Collimonas</taxon>
    </lineage>
</organism>
<feature type="transmembrane region" description="Helical" evidence="1">
    <location>
        <begin position="69"/>
        <end position="94"/>
    </location>
</feature>
<dbReference type="Proteomes" id="UP000030302">
    <property type="component" value="Chromosome"/>
</dbReference>
<reference evidence="3" key="1">
    <citation type="journal article" date="2014" name="Soil Biol. Biochem.">
        <title>Structure and function of bacterial communities in ageing soils: Insights from the Mendocino ecological staircase.</title>
        <authorList>
            <person name="Uroz S."/>
            <person name="Tech J.J."/>
            <person name="Sawaya N.A."/>
            <person name="Frey-Klett P."/>
            <person name="Leveau J.H.J."/>
        </authorList>
    </citation>
    <scope>NUCLEOTIDE SEQUENCE [LARGE SCALE GENOMIC DNA]</scope>
    <source>
        <strain evidence="3">Cal35</strain>
    </source>
</reference>